<dbReference type="AlphaFoldDB" id="A0A4R8I2U5"/>
<dbReference type="GO" id="GO:0043565">
    <property type="term" value="F:sequence-specific DNA binding"/>
    <property type="evidence" value="ECO:0007669"/>
    <property type="project" value="InterPro"/>
</dbReference>
<reference evidence="1 2" key="1">
    <citation type="submission" date="2019-03" db="EMBL/GenBank/DDBJ databases">
        <title>Genomic Encyclopedia of Type Strains, Phase III (KMG-III): the genomes of soil and plant-associated and newly described type strains.</title>
        <authorList>
            <person name="Whitman W."/>
        </authorList>
    </citation>
    <scope>NUCLEOTIDE SEQUENCE [LARGE SCALE GENOMIC DNA]</scope>
    <source>
        <strain evidence="1 2">CGMCC 1.12802</strain>
    </source>
</reference>
<comment type="caution">
    <text evidence="1">The sequence shown here is derived from an EMBL/GenBank/DDBJ whole genome shotgun (WGS) entry which is preliminary data.</text>
</comment>
<dbReference type="RefSeq" id="WP_133945218.1">
    <property type="nucleotide sequence ID" value="NZ_SOEO01000003.1"/>
</dbReference>
<name>A0A4R8I2U5_9FLAO</name>
<evidence type="ECO:0000313" key="1">
    <source>
        <dbReference type="EMBL" id="TDX82564.1"/>
    </source>
</evidence>
<keyword evidence="2" id="KW-1185">Reference proteome</keyword>
<dbReference type="EMBL" id="SOEO01000003">
    <property type="protein sequence ID" value="TDX82564.1"/>
    <property type="molecule type" value="Genomic_DNA"/>
</dbReference>
<dbReference type="OrthoDB" id="1260127at2"/>
<evidence type="ECO:0000313" key="2">
    <source>
        <dbReference type="Proteomes" id="UP000295313"/>
    </source>
</evidence>
<gene>
    <name evidence="1" type="ORF">B0I22_2572</name>
</gene>
<accession>A0A4R8I2U5</accession>
<proteinExistence type="predicted"/>
<sequence>MGTLQPDYKRIYTDILNKKYPEKKMRCESILMKEKISVLDVIQLNKEIFGVPDAETARFNQKHRSYNPSDIIEILEYQKKNKLNNIQLALRFKLSRNTVAKWKKMNIVKSGKGECTEKKH</sequence>
<dbReference type="SUPFAM" id="SSF48295">
    <property type="entry name" value="TrpR-like"/>
    <property type="match status" value="1"/>
</dbReference>
<dbReference type="InterPro" id="IPR010921">
    <property type="entry name" value="Trp_repressor/repl_initiator"/>
</dbReference>
<dbReference type="Proteomes" id="UP000295313">
    <property type="component" value="Unassembled WGS sequence"/>
</dbReference>
<organism evidence="1 2">
    <name type="scientific">Epilithonimonas xixisoli</name>
    <dbReference type="NCBI Taxonomy" id="1476462"/>
    <lineage>
        <taxon>Bacteria</taxon>
        <taxon>Pseudomonadati</taxon>
        <taxon>Bacteroidota</taxon>
        <taxon>Flavobacteriia</taxon>
        <taxon>Flavobacteriales</taxon>
        <taxon>Weeksellaceae</taxon>
        <taxon>Chryseobacterium group</taxon>
        <taxon>Epilithonimonas</taxon>
    </lineage>
</organism>
<protein>
    <submittedName>
        <fullName evidence="1">Uncharacterized protein</fullName>
    </submittedName>
</protein>